<organism evidence="2">
    <name type="scientific">uncultured Rubrobacteraceae bacterium</name>
    <dbReference type="NCBI Taxonomy" id="349277"/>
    <lineage>
        <taxon>Bacteria</taxon>
        <taxon>Bacillati</taxon>
        <taxon>Actinomycetota</taxon>
        <taxon>Rubrobacteria</taxon>
        <taxon>Rubrobacterales</taxon>
        <taxon>Rubrobacteraceae</taxon>
        <taxon>environmental samples</taxon>
    </lineage>
</organism>
<keyword evidence="1" id="KW-0812">Transmembrane</keyword>
<dbReference type="EMBL" id="CADCVF010000028">
    <property type="protein sequence ID" value="CAA9453929.1"/>
    <property type="molecule type" value="Genomic_DNA"/>
</dbReference>
<protein>
    <submittedName>
        <fullName evidence="2">Uncharacterized protein</fullName>
    </submittedName>
</protein>
<gene>
    <name evidence="2" type="ORF">AVDCRST_MAG58-1143</name>
</gene>
<dbReference type="AlphaFoldDB" id="A0A6J4QSN6"/>
<accession>A0A6J4QSN6</accession>
<evidence type="ECO:0000313" key="2">
    <source>
        <dbReference type="EMBL" id="CAA9453929.1"/>
    </source>
</evidence>
<proteinExistence type="predicted"/>
<feature type="transmembrane region" description="Helical" evidence="1">
    <location>
        <begin position="6"/>
        <end position="27"/>
    </location>
</feature>
<keyword evidence="1" id="KW-0472">Membrane</keyword>
<keyword evidence="1" id="KW-1133">Transmembrane helix</keyword>
<sequence length="50" mass="5561">MVLRKAVQIIVMSVTVGTLPVFIELLCDAAYTLSRDRHVIVMFIVIEGKA</sequence>
<name>A0A6J4QSN6_9ACTN</name>
<reference evidence="2" key="1">
    <citation type="submission" date="2020-02" db="EMBL/GenBank/DDBJ databases">
        <authorList>
            <person name="Meier V. D."/>
        </authorList>
    </citation>
    <scope>NUCLEOTIDE SEQUENCE</scope>
    <source>
        <strain evidence="2">AVDCRST_MAG58</strain>
    </source>
</reference>
<evidence type="ECO:0000256" key="1">
    <source>
        <dbReference type="SAM" id="Phobius"/>
    </source>
</evidence>